<evidence type="ECO:0000256" key="1">
    <source>
        <dbReference type="SAM" id="Coils"/>
    </source>
</evidence>
<gene>
    <name evidence="2" type="ORF">TVAG_193810</name>
</gene>
<dbReference type="EMBL" id="DS113509">
    <property type="protein sequence ID" value="EAY03310.1"/>
    <property type="molecule type" value="Genomic_DNA"/>
</dbReference>
<feature type="coiled-coil region" evidence="1">
    <location>
        <begin position="96"/>
        <end position="151"/>
    </location>
</feature>
<reference evidence="2" key="1">
    <citation type="submission" date="2006-10" db="EMBL/GenBank/DDBJ databases">
        <authorList>
            <person name="Amadeo P."/>
            <person name="Zhao Q."/>
            <person name="Wortman J."/>
            <person name="Fraser-Liggett C."/>
            <person name="Carlton J."/>
        </authorList>
    </citation>
    <scope>NUCLEOTIDE SEQUENCE</scope>
    <source>
        <strain evidence="2">G3</strain>
    </source>
</reference>
<evidence type="ECO:0000313" key="3">
    <source>
        <dbReference type="Proteomes" id="UP000001542"/>
    </source>
</evidence>
<dbReference type="VEuPathDB" id="TrichDB:TVAGG3_0358200"/>
<organism evidence="2 3">
    <name type="scientific">Trichomonas vaginalis (strain ATCC PRA-98 / G3)</name>
    <dbReference type="NCBI Taxonomy" id="412133"/>
    <lineage>
        <taxon>Eukaryota</taxon>
        <taxon>Metamonada</taxon>
        <taxon>Parabasalia</taxon>
        <taxon>Trichomonadida</taxon>
        <taxon>Trichomonadidae</taxon>
        <taxon>Trichomonas</taxon>
    </lineage>
</organism>
<sequence length="154" mass="18086">MGLFLSDAAEVILKKLIAKQEEIKELQQKLKELQEENSKTVEQNLVLDNHPKNTGIPVALCAMYSKYPNCMLILDICVLQRKISKVKEELSRIDFNDEEYEEISSLNKKLLRLQHEKEDALQVKKDYENELEELKKNYEEEKGKLRKEIANYSQ</sequence>
<keyword evidence="3" id="KW-1185">Reference proteome</keyword>
<reference evidence="2" key="2">
    <citation type="journal article" date="2007" name="Science">
        <title>Draft genome sequence of the sexually transmitted pathogen Trichomonas vaginalis.</title>
        <authorList>
            <person name="Carlton J.M."/>
            <person name="Hirt R.P."/>
            <person name="Silva J.C."/>
            <person name="Delcher A.L."/>
            <person name="Schatz M."/>
            <person name="Zhao Q."/>
            <person name="Wortman J.R."/>
            <person name="Bidwell S.L."/>
            <person name="Alsmark U.C.M."/>
            <person name="Besteiro S."/>
            <person name="Sicheritz-Ponten T."/>
            <person name="Noel C.J."/>
            <person name="Dacks J.B."/>
            <person name="Foster P.G."/>
            <person name="Simillion C."/>
            <person name="Van de Peer Y."/>
            <person name="Miranda-Saavedra D."/>
            <person name="Barton G.J."/>
            <person name="Westrop G.D."/>
            <person name="Mueller S."/>
            <person name="Dessi D."/>
            <person name="Fiori P.L."/>
            <person name="Ren Q."/>
            <person name="Paulsen I."/>
            <person name="Zhang H."/>
            <person name="Bastida-Corcuera F.D."/>
            <person name="Simoes-Barbosa A."/>
            <person name="Brown M.T."/>
            <person name="Hayes R.D."/>
            <person name="Mukherjee M."/>
            <person name="Okumura C.Y."/>
            <person name="Schneider R."/>
            <person name="Smith A.J."/>
            <person name="Vanacova S."/>
            <person name="Villalvazo M."/>
            <person name="Haas B.J."/>
            <person name="Pertea M."/>
            <person name="Feldblyum T.V."/>
            <person name="Utterback T.R."/>
            <person name="Shu C.L."/>
            <person name="Osoegawa K."/>
            <person name="de Jong P.J."/>
            <person name="Hrdy I."/>
            <person name="Horvathova L."/>
            <person name="Zubacova Z."/>
            <person name="Dolezal P."/>
            <person name="Malik S.B."/>
            <person name="Logsdon J.M. Jr."/>
            <person name="Henze K."/>
            <person name="Gupta A."/>
            <person name="Wang C.C."/>
            <person name="Dunne R.L."/>
            <person name="Upcroft J.A."/>
            <person name="Upcroft P."/>
            <person name="White O."/>
            <person name="Salzberg S.L."/>
            <person name="Tang P."/>
            <person name="Chiu C.-H."/>
            <person name="Lee Y.-S."/>
            <person name="Embley T.M."/>
            <person name="Coombs G.H."/>
            <person name="Mottram J.C."/>
            <person name="Tachezy J."/>
            <person name="Fraser-Liggett C.M."/>
            <person name="Johnson P.J."/>
        </authorList>
    </citation>
    <scope>NUCLEOTIDE SEQUENCE [LARGE SCALE GENOMIC DNA]</scope>
    <source>
        <strain evidence="2">G3</strain>
    </source>
</reference>
<dbReference type="KEGG" id="tva:4761154"/>
<dbReference type="Proteomes" id="UP000001542">
    <property type="component" value="Unassembled WGS sequence"/>
</dbReference>
<dbReference type="InParanoid" id="A2EVN1"/>
<dbReference type="RefSeq" id="XP_001315533.1">
    <property type="nucleotide sequence ID" value="XM_001315498.1"/>
</dbReference>
<keyword evidence="1" id="KW-0175">Coiled coil</keyword>
<dbReference type="VEuPathDB" id="TrichDB:TVAG_193810"/>
<proteinExistence type="predicted"/>
<name>A2EVN1_TRIV3</name>
<dbReference type="AlphaFoldDB" id="A2EVN1"/>
<evidence type="ECO:0000313" key="2">
    <source>
        <dbReference type="EMBL" id="EAY03310.1"/>
    </source>
</evidence>
<feature type="coiled-coil region" evidence="1">
    <location>
        <begin position="9"/>
        <end position="43"/>
    </location>
</feature>
<dbReference type="SMR" id="A2EVN1"/>
<accession>A2EVN1</accession>
<protein>
    <submittedName>
        <fullName evidence="2">Uncharacterized protein</fullName>
    </submittedName>
</protein>